<keyword evidence="1" id="KW-0812">Transmembrane</keyword>
<accession>A0A1X0QAC4</accession>
<feature type="transmembrane region" description="Helical" evidence="1">
    <location>
        <begin position="6"/>
        <end position="26"/>
    </location>
</feature>
<protein>
    <submittedName>
        <fullName evidence="2">Uncharacterized protein</fullName>
    </submittedName>
</protein>
<dbReference type="VEuPathDB" id="MicrosporidiaDB:HERIO_1383"/>
<proteinExistence type="predicted"/>
<evidence type="ECO:0000313" key="2">
    <source>
        <dbReference type="EMBL" id="ORD96708.1"/>
    </source>
</evidence>
<keyword evidence="1" id="KW-0472">Membrane</keyword>
<name>A0A1X0QAC4_9MICR</name>
<gene>
    <name evidence="2" type="ORF">HERIO_1383</name>
</gene>
<dbReference type="AlphaFoldDB" id="A0A1X0QAC4"/>
<reference evidence="2 3" key="1">
    <citation type="journal article" date="2017" name="Environ. Microbiol.">
        <title>Decay of the glycolytic pathway and adaptation to intranuclear parasitism within Enterocytozoonidae microsporidia.</title>
        <authorList>
            <person name="Wiredu Boakye D."/>
            <person name="Jaroenlak P."/>
            <person name="Prachumwat A."/>
            <person name="Williams T.A."/>
            <person name="Bateman K.S."/>
            <person name="Itsathitphaisarn O."/>
            <person name="Sritunyalucksana K."/>
            <person name="Paszkiewicz K.H."/>
            <person name="Moore K.A."/>
            <person name="Stentiford G.D."/>
            <person name="Williams B.A."/>
        </authorList>
    </citation>
    <scope>NUCLEOTIDE SEQUENCE [LARGE SCALE GENOMIC DNA]</scope>
    <source>
        <strain evidence="2 3">GB1</strain>
    </source>
</reference>
<evidence type="ECO:0000256" key="1">
    <source>
        <dbReference type="SAM" id="Phobius"/>
    </source>
</evidence>
<keyword evidence="3" id="KW-1185">Reference proteome</keyword>
<dbReference type="EMBL" id="LVKB01000067">
    <property type="protein sequence ID" value="ORD96708.1"/>
    <property type="molecule type" value="Genomic_DNA"/>
</dbReference>
<comment type="caution">
    <text evidence="2">The sequence shown here is derived from an EMBL/GenBank/DDBJ whole genome shotgun (WGS) entry which is preliminary data.</text>
</comment>
<sequence>MNKFCKILIINSSLVSLLLIIAYISIIKLRIEYKYKNSDELNNMLDEFLTKQHVNSLYQ</sequence>
<keyword evidence="1" id="KW-1133">Transmembrane helix</keyword>
<organism evidence="2 3">
    <name type="scientific">Hepatospora eriocheir</name>
    <dbReference type="NCBI Taxonomy" id="1081669"/>
    <lineage>
        <taxon>Eukaryota</taxon>
        <taxon>Fungi</taxon>
        <taxon>Fungi incertae sedis</taxon>
        <taxon>Microsporidia</taxon>
        <taxon>Hepatosporidae</taxon>
        <taxon>Hepatospora</taxon>
    </lineage>
</organism>
<dbReference type="Proteomes" id="UP000192356">
    <property type="component" value="Unassembled WGS sequence"/>
</dbReference>
<evidence type="ECO:0000313" key="3">
    <source>
        <dbReference type="Proteomes" id="UP000192356"/>
    </source>
</evidence>